<sequence>MIVAVACVPQAPLLLPGVTGHPVPEVEELRAAARAAVRDVAESGVDEIVVLGAAPATRTYPPDAPAPAGRIAPAPDRRPEADPLPVALAVARALLEPCPVPWRLEGVGADESARAAAEAGEKIAALPGRTGLVVAADGSARRGEKAPGYVDPRAPETDALIRDALARADTAALLALDPARCAELLVAGRAAWQAMAAACRDGEWTARLRYEADPFGVAYFVATWERAGEGRAR</sequence>
<dbReference type="RefSeq" id="WP_142259670.1">
    <property type="nucleotide sequence ID" value="NZ_BMPV01000001.1"/>
</dbReference>
<dbReference type="Proteomes" id="UP000319213">
    <property type="component" value="Unassembled WGS sequence"/>
</dbReference>
<protein>
    <recommendedName>
        <fullName evidence="4">Catalytic LigB subunit of aromatic ring-opening dioxygenase</fullName>
    </recommendedName>
</protein>
<comment type="caution">
    <text evidence="2">The sequence shown here is derived from an EMBL/GenBank/DDBJ whole genome shotgun (WGS) entry which is preliminary data.</text>
</comment>
<gene>
    <name evidence="2" type="ORF">FHX40_2406</name>
</gene>
<dbReference type="SUPFAM" id="SSF53213">
    <property type="entry name" value="LigB-like"/>
    <property type="match status" value="1"/>
</dbReference>
<accession>A0A543IYN3</accession>
<keyword evidence="3" id="KW-1185">Reference proteome</keyword>
<reference evidence="2 3" key="1">
    <citation type="submission" date="2019-06" db="EMBL/GenBank/DDBJ databases">
        <title>Sequencing the genomes of 1000 actinobacteria strains.</title>
        <authorList>
            <person name="Klenk H.-P."/>
        </authorList>
    </citation>
    <scope>NUCLEOTIDE SEQUENCE [LARGE SCALE GENOMIC DNA]</scope>
    <source>
        <strain evidence="2 3">DSM 43186</strain>
    </source>
</reference>
<dbReference type="AlphaFoldDB" id="A0A543IYN3"/>
<evidence type="ECO:0000313" key="2">
    <source>
        <dbReference type="EMBL" id="TQM75689.1"/>
    </source>
</evidence>
<proteinExistence type="predicted"/>
<dbReference type="Gene3D" id="3.40.830.10">
    <property type="entry name" value="LigB-like"/>
    <property type="match status" value="1"/>
</dbReference>
<evidence type="ECO:0000256" key="1">
    <source>
        <dbReference type="SAM" id="MobiDB-lite"/>
    </source>
</evidence>
<dbReference type="EMBL" id="VFPQ01000001">
    <property type="protein sequence ID" value="TQM75689.1"/>
    <property type="molecule type" value="Genomic_DNA"/>
</dbReference>
<evidence type="ECO:0008006" key="4">
    <source>
        <dbReference type="Google" id="ProtNLM"/>
    </source>
</evidence>
<organism evidence="2 3">
    <name type="scientific">Thermopolyspora flexuosa</name>
    <dbReference type="NCBI Taxonomy" id="103836"/>
    <lineage>
        <taxon>Bacteria</taxon>
        <taxon>Bacillati</taxon>
        <taxon>Actinomycetota</taxon>
        <taxon>Actinomycetes</taxon>
        <taxon>Streptosporangiales</taxon>
        <taxon>Streptosporangiaceae</taxon>
        <taxon>Thermopolyspora</taxon>
    </lineage>
</organism>
<name>A0A543IYN3_9ACTN</name>
<dbReference type="OrthoDB" id="4543339at2"/>
<evidence type="ECO:0000313" key="3">
    <source>
        <dbReference type="Proteomes" id="UP000319213"/>
    </source>
</evidence>
<feature type="region of interest" description="Disordered" evidence="1">
    <location>
        <begin position="57"/>
        <end position="79"/>
    </location>
</feature>